<name>A0A9X3EDH6_9LACO</name>
<dbReference type="RefSeq" id="WP_114667765.1">
    <property type="nucleotide sequence ID" value="NZ_BMBR01000017.1"/>
</dbReference>
<organism evidence="2 4">
    <name type="scientific">Leuconostoc falkenbergense</name>
    <dbReference type="NCBI Taxonomy" id="2766470"/>
    <lineage>
        <taxon>Bacteria</taxon>
        <taxon>Bacillati</taxon>
        <taxon>Bacillota</taxon>
        <taxon>Bacilli</taxon>
        <taxon>Lactobacillales</taxon>
        <taxon>Lactobacillaceae</taxon>
        <taxon>Leuconostoc</taxon>
    </lineage>
</organism>
<keyword evidence="5" id="KW-1185">Reference proteome</keyword>
<evidence type="ECO:0000313" key="5">
    <source>
        <dbReference type="Proteomes" id="UP001242903"/>
    </source>
</evidence>
<keyword evidence="1" id="KW-0472">Membrane</keyword>
<keyword evidence="1" id="KW-1133">Transmembrane helix</keyword>
<dbReference type="AlphaFoldDB" id="A0A9X3EDH6"/>
<keyword evidence="1" id="KW-0812">Transmembrane</keyword>
<feature type="transmembrane region" description="Helical" evidence="1">
    <location>
        <begin position="204"/>
        <end position="223"/>
    </location>
</feature>
<feature type="transmembrane region" description="Helical" evidence="1">
    <location>
        <begin position="176"/>
        <end position="197"/>
    </location>
</feature>
<reference evidence="2" key="1">
    <citation type="submission" date="2018-08" db="EMBL/GenBank/DDBJ databases">
        <title>Draft genome sequences of Leuconostoc spp. and Weissella spp. with biocontrol potential.</title>
        <authorList>
            <person name="Lo R."/>
            <person name="Ho V.T.T."/>
            <person name="Turner M.S."/>
        </authorList>
    </citation>
    <scope>NUCLEOTIDE SEQUENCE</scope>
    <source>
        <strain evidence="2">156</strain>
    </source>
</reference>
<comment type="caution">
    <text evidence="2">The sequence shown here is derived from an EMBL/GenBank/DDBJ whole genome shotgun (WGS) entry which is preliminary data.</text>
</comment>
<proteinExistence type="predicted"/>
<dbReference type="Proteomes" id="UP001242903">
    <property type="component" value="Unassembled WGS sequence"/>
</dbReference>
<feature type="transmembrane region" description="Helical" evidence="1">
    <location>
        <begin position="60"/>
        <end position="85"/>
    </location>
</feature>
<evidence type="ECO:0000313" key="2">
    <source>
        <dbReference type="EMBL" id="MCX7578988.1"/>
    </source>
</evidence>
<reference evidence="3 5" key="2">
    <citation type="submission" date="2023-06" db="EMBL/GenBank/DDBJ databases">
        <title>Draft Genome Sequences of lactic acid bacteria strains isolated from fermented milk products.</title>
        <authorList>
            <person name="Elcheninov A.G."/>
            <person name="Klyukina A."/>
            <person name="Zayulina K.S."/>
            <person name="Gavirova L.A."/>
            <person name="Shcherbakova P.A."/>
            <person name="Shestakov A.I."/>
            <person name="Kublanov I.V."/>
            <person name="Kochetkova T.V."/>
        </authorList>
    </citation>
    <scope>NUCLEOTIDE SEQUENCE [LARGE SCALE GENOMIC DNA]</scope>
    <source>
        <strain evidence="3 5">TOM.81</strain>
    </source>
</reference>
<dbReference type="EMBL" id="JAUCAQ010000022">
    <property type="protein sequence ID" value="MDM7647202.1"/>
    <property type="molecule type" value="Genomic_DNA"/>
</dbReference>
<evidence type="ECO:0000313" key="3">
    <source>
        <dbReference type="EMBL" id="MDM7647202.1"/>
    </source>
</evidence>
<accession>A0A9X3EDH6</accession>
<feature type="transmembrane region" description="Helical" evidence="1">
    <location>
        <begin position="106"/>
        <end position="135"/>
    </location>
</feature>
<feature type="transmembrane region" description="Helical" evidence="1">
    <location>
        <begin position="243"/>
        <end position="262"/>
    </location>
</feature>
<sequence>MLNYSLNRIIQTKQFLTIMFIMSVITIFDAILHVMMLNGFSLAKSMWLNTFMASSLGGMYGHMLTTFLLGLYPIWLLLGAGFSILKDFKTGQSYNVVSRVGIAKYLSSQFIAAGLAGTILFAVPLLLNLIVIWLIRLCPLKTFDGQMMLLIDKSRLPNVDKYHFVWWQLENPALTFVAYLFVFLISTFVTTMFMVAISLVFGNFYQILTLVSLGTILLGSQMFDIGKMLQSFAQLITWQNWLFSWLCLIAAFVVFNSLIFLWRCHGELA</sequence>
<evidence type="ECO:0000313" key="4">
    <source>
        <dbReference type="Proteomes" id="UP001080333"/>
    </source>
</evidence>
<dbReference type="Proteomes" id="UP001080333">
    <property type="component" value="Unassembled WGS sequence"/>
</dbReference>
<gene>
    <name evidence="2" type="ORF">D0502_06300</name>
    <name evidence="3" type="ORF">QUE93_09265</name>
</gene>
<protein>
    <submittedName>
        <fullName evidence="2">Uncharacterized protein</fullName>
    </submittedName>
</protein>
<evidence type="ECO:0000256" key="1">
    <source>
        <dbReference type="SAM" id="Phobius"/>
    </source>
</evidence>
<dbReference type="EMBL" id="QVOQ01000015">
    <property type="protein sequence ID" value="MCX7578988.1"/>
    <property type="molecule type" value="Genomic_DNA"/>
</dbReference>
<feature type="transmembrane region" description="Helical" evidence="1">
    <location>
        <begin position="15"/>
        <end position="40"/>
    </location>
</feature>